<sequence>MPGVSNLHHGNNVSLRPGCAPPFLLNIQYFAPRSPLFLLLIWLLLRLSTTSINCTFGNSPQTRRIAGTPRTSSTTNMETHF</sequence>
<keyword evidence="3" id="KW-1185">Reference proteome</keyword>
<dbReference type="Proteomes" id="UP000807353">
    <property type="component" value="Unassembled WGS sequence"/>
</dbReference>
<evidence type="ECO:0000313" key="2">
    <source>
        <dbReference type="EMBL" id="KAF9462264.1"/>
    </source>
</evidence>
<dbReference type="AlphaFoldDB" id="A0A9P6CIV3"/>
<accession>A0A9P6CIV3</accession>
<feature type="compositionally biased region" description="Polar residues" evidence="1">
    <location>
        <begin position="69"/>
        <end position="81"/>
    </location>
</feature>
<comment type="caution">
    <text evidence="2">The sequence shown here is derived from an EMBL/GenBank/DDBJ whole genome shotgun (WGS) entry which is preliminary data.</text>
</comment>
<feature type="region of interest" description="Disordered" evidence="1">
    <location>
        <begin position="58"/>
        <end position="81"/>
    </location>
</feature>
<evidence type="ECO:0000256" key="1">
    <source>
        <dbReference type="SAM" id="MobiDB-lite"/>
    </source>
</evidence>
<protein>
    <submittedName>
        <fullName evidence="2">Uncharacterized protein</fullName>
    </submittedName>
</protein>
<evidence type="ECO:0000313" key="3">
    <source>
        <dbReference type="Proteomes" id="UP000807353"/>
    </source>
</evidence>
<dbReference type="EMBL" id="MU150273">
    <property type="protein sequence ID" value="KAF9462264.1"/>
    <property type="molecule type" value="Genomic_DNA"/>
</dbReference>
<name>A0A9P6CIV3_9AGAR</name>
<gene>
    <name evidence="2" type="ORF">BDZ94DRAFT_1261483</name>
</gene>
<organism evidence="2 3">
    <name type="scientific">Collybia nuda</name>
    <dbReference type="NCBI Taxonomy" id="64659"/>
    <lineage>
        <taxon>Eukaryota</taxon>
        <taxon>Fungi</taxon>
        <taxon>Dikarya</taxon>
        <taxon>Basidiomycota</taxon>
        <taxon>Agaricomycotina</taxon>
        <taxon>Agaricomycetes</taxon>
        <taxon>Agaricomycetidae</taxon>
        <taxon>Agaricales</taxon>
        <taxon>Tricholomatineae</taxon>
        <taxon>Clitocybaceae</taxon>
        <taxon>Collybia</taxon>
    </lineage>
</organism>
<proteinExistence type="predicted"/>
<reference evidence="2" key="1">
    <citation type="submission" date="2020-11" db="EMBL/GenBank/DDBJ databases">
        <authorList>
            <consortium name="DOE Joint Genome Institute"/>
            <person name="Ahrendt S."/>
            <person name="Riley R."/>
            <person name="Andreopoulos W."/>
            <person name="Labutti K."/>
            <person name="Pangilinan J."/>
            <person name="Ruiz-Duenas F.J."/>
            <person name="Barrasa J.M."/>
            <person name="Sanchez-Garcia M."/>
            <person name="Camarero S."/>
            <person name="Miyauchi S."/>
            <person name="Serrano A."/>
            <person name="Linde D."/>
            <person name="Babiker R."/>
            <person name="Drula E."/>
            <person name="Ayuso-Fernandez I."/>
            <person name="Pacheco R."/>
            <person name="Padilla G."/>
            <person name="Ferreira P."/>
            <person name="Barriuso J."/>
            <person name="Kellner H."/>
            <person name="Castanera R."/>
            <person name="Alfaro M."/>
            <person name="Ramirez L."/>
            <person name="Pisabarro A.G."/>
            <person name="Kuo A."/>
            <person name="Tritt A."/>
            <person name="Lipzen A."/>
            <person name="He G."/>
            <person name="Yan M."/>
            <person name="Ng V."/>
            <person name="Cullen D."/>
            <person name="Martin F."/>
            <person name="Rosso M.-N."/>
            <person name="Henrissat B."/>
            <person name="Hibbett D."/>
            <person name="Martinez A.T."/>
            <person name="Grigoriev I.V."/>
        </authorList>
    </citation>
    <scope>NUCLEOTIDE SEQUENCE</scope>
    <source>
        <strain evidence="2">CBS 247.69</strain>
    </source>
</reference>